<dbReference type="AlphaFoldDB" id="A0A2S2KP17"/>
<gene>
    <name evidence="1" type="ORF">NZNM25_01730</name>
</gene>
<dbReference type="EMBL" id="BGKI01000001">
    <property type="protein sequence ID" value="GBH33382.1"/>
    <property type="molecule type" value="Genomic_DNA"/>
</dbReference>
<keyword evidence="2" id="KW-1185">Reference proteome</keyword>
<reference evidence="1 2" key="1">
    <citation type="submission" date="2018-05" db="EMBL/GenBank/DDBJ databases">
        <title>genome sequencing of Nitrosopumilus sp. NM25.</title>
        <authorList>
            <person name="Mori K."/>
            <person name="Nakagawa T."/>
        </authorList>
    </citation>
    <scope>NUCLEOTIDE SEQUENCE [LARGE SCALE GENOMIC DNA]</scope>
    <source>
        <strain evidence="1 2">NM25</strain>
    </source>
</reference>
<evidence type="ECO:0000313" key="1">
    <source>
        <dbReference type="EMBL" id="GBH33382.1"/>
    </source>
</evidence>
<evidence type="ECO:0000313" key="2">
    <source>
        <dbReference type="Proteomes" id="UP000245829"/>
    </source>
</evidence>
<proteinExistence type="predicted"/>
<comment type="caution">
    <text evidence="1">The sequence shown here is derived from an EMBL/GenBank/DDBJ whole genome shotgun (WGS) entry which is preliminary data.</text>
</comment>
<dbReference type="OrthoDB" id="1510at2157"/>
<protein>
    <submittedName>
        <fullName evidence="1">Uncharacterized protein</fullName>
    </submittedName>
</protein>
<sequence length="170" mass="19505">MAKTSEEMKRQVEEFIKITNIKYEDQTEKVREKSKIVEWQFHIGANVIVSKNANRDDRIQVNVNMRFPPEDAKLLVLKNPSFSKAIMEISEICTICGVGHQWMKDKEDIIGLAIFAHVDEHVLDRVSFHNTWDNVARVSGHIQKILRANFSGFPTPNSASDETIDKSMYG</sequence>
<dbReference type="Proteomes" id="UP000245829">
    <property type="component" value="Unassembled WGS sequence"/>
</dbReference>
<dbReference type="RefSeq" id="WP_109876041.1">
    <property type="nucleotide sequence ID" value="NZ_AP026695.1"/>
</dbReference>
<name>A0A2S2KP17_9ARCH</name>
<accession>A0A2S2KP17</accession>
<organism evidence="1 2">
    <name type="scientific">Nitrosopumilus zosterae</name>
    <dbReference type="NCBI Taxonomy" id="718286"/>
    <lineage>
        <taxon>Archaea</taxon>
        <taxon>Nitrososphaerota</taxon>
        <taxon>Nitrososphaeria</taxon>
        <taxon>Nitrosopumilales</taxon>
        <taxon>Nitrosopumilaceae</taxon>
        <taxon>Nitrosopumilus</taxon>
    </lineage>
</organism>
<dbReference type="GeneID" id="76209504"/>